<keyword evidence="3" id="KW-1185">Reference proteome</keyword>
<dbReference type="InterPro" id="IPR051043">
    <property type="entry name" value="Sulfatase_Mod_Factor_Kinase"/>
</dbReference>
<dbReference type="RefSeq" id="WP_216713475.1">
    <property type="nucleotide sequence ID" value="NZ_JACVEL010000001.1"/>
</dbReference>
<dbReference type="Proteomes" id="UP000652681">
    <property type="component" value="Unassembled WGS sequence"/>
</dbReference>
<evidence type="ECO:0000313" key="3">
    <source>
        <dbReference type="Proteomes" id="UP000652681"/>
    </source>
</evidence>
<protein>
    <submittedName>
        <fullName evidence="2">SUMF1/EgtB/PvdO family nonheme iron enzyme</fullName>
    </submittedName>
</protein>
<comment type="caution">
    <text evidence="2">The sequence shown here is derived from an EMBL/GenBank/DDBJ whole genome shotgun (WGS) entry which is preliminary data.</text>
</comment>
<dbReference type="InterPro" id="IPR016187">
    <property type="entry name" value="CTDL_fold"/>
</dbReference>
<name>A0A8J6PHV1_9FLAO</name>
<feature type="domain" description="Sulfatase-modifying factor enzyme-like" evidence="1">
    <location>
        <begin position="17"/>
        <end position="193"/>
    </location>
</feature>
<sequence>MAKGKALNEKYAHYYHNHPAYEDYAVVNISREGAQLYCEWLTEKYNALLPSDQRITFRLPLKTEWIRAACGDNLNASYTWGKPYVRNSQGQFLANFVRIGETSIARNEKGEFVVEPVYPDINDPEDLADIIAPAKSYWQNGFGIYNMNGNVAELLKDQNEVIGGSWYDAPYDIRNQSTKAYTGSSTTVGFRVVATVNPSELTWFKQKN</sequence>
<proteinExistence type="predicted"/>
<dbReference type="AlphaFoldDB" id="A0A8J6PHV1"/>
<gene>
    <name evidence="2" type="ORF">H9Y05_01915</name>
</gene>
<dbReference type="EMBL" id="JACVEL010000001">
    <property type="protein sequence ID" value="MBC9811220.1"/>
    <property type="molecule type" value="Genomic_DNA"/>
</dbReference>
<reference evidence="2" key="1">
    <citation type="submission" date="2020-09" db="EMBL/GenBank/DDBJ databases">
        <title>Taishania pollutisoli gen. nov., sp. nov., Isolated from Tetrabromobisphenol A-Contaminated Soil.</title>
        <authorList>
            <person name="Chen Q."/>
        </authorList>
    </citation>
    <scope>NUCLEOTIDE SEQUENCE</scope>
    <source>
        <strain evidence="2">CZZ-1</strain>
    </source>
</reference>
<dbReference type="InterPro" id="IPR005532">
    <property type="entry name" value="SUMF_dom"/>
</dbReference>
<evidence type="ECO:0000313" key="2">
    <source>
        <dbReference type="EMBL" id="MBC9811220.1"/>
    </source>
</evidence>
<dbReference type="PANTHER" id="PTHR23150:SF19">
    <property type="entry name" value="FORMYLGLYCINE-GENERATING ENZYME"/>
    <property type="match status" value="1"/>
</dbReference>
<dbReference type="PANTHER" id="PTHR23150">
    <property type="entry name" value="SULFATASE MODIFYING FACTOR 1, 2"/>
    <property type="match status" value="1"/>
</dbReference>
<organism evidence="2 3">
    <name type="scientific">Taishania pollutisoli</name>
    <dbReference type="NCBI Taxonomy" id="2766479"/>
    <lineage>
        <taxon>Bacteria</taxon>
        <taxon>Pseudomonadati</taxon>
        <taxon>Bacteroidota</taxon>
        <taxon>Flavobacteriia</taxon>
        <taxon>Flavobacteriales</taxon>
        <taxon>Crocinitomicaceae</taxon>
        <taxon>Taishania</taxon>
    </lineage>
</organism>
<dbReference type="InterPro" id="IPR042095">
    <property type="entry name" value="SUMF_sf"/>
</dbReference>
<dbReference type="SUPFAM" id="SSF56436">
    <property type="entry name" value="C-type lectin-like"/>
    <property type="match status" value="1"/>
</dbReference>
<evidence type="ECO:0000259" key="1">
    <source>
        <dbReference type="Pfam" id="PF03781"/>
    </source>
</evidence>
<accession>A0A8J6PHV1</accession>
<dbReference type="Pfam" id="PF03781">
    <property type="entry name" value="FGE-sulfatase"/>
    <property type="match status" value="1"/>
</dbReference>
<dbReference type="GO" id="GO:0120147">
    <property type="term" value="F:formylglycine-generating oxidase activity"/>
    <property type="evidence" value="ECO:0007669"/>
    <property type="project" value="TreeGrafter"/>
</dbReference>
<dbReference type="Gene3D" id="3.90.1580.10">
    <property type="entry name" value="paralog of FGE (formylglycine-generating enzyme)"/>
    <property type="match status" value="1"/>
</dbReference>